<feature type="region of interest" description="Disordered" evidence="1">
    <location>
        <begin position="414"/>
        <end position="453"/>
    </location>
</feature>
<reference evidence="2" key="1">
    <citation type="submission" date="2022-10" db="EMBL/GenBank/DDBJ databases">
        <title>Tapping the CABI collections for fungal endophytes: first genome assemblies for Collariella, Neodidymelliopsis, Ascochyta clinopodiicola, Didymella pomorum, Didymosphaeria variabile, Neocosmospora piperis and Neocucurbitaria cava.</title>
        <authorList>
            <person name="Hill R."/>
        </authorList>
    </citation>
    <scope>NUCLEOTIDE SEQUENCE</scope>
    <source>
        <strain evidence="2">IMI 355082</strain>
    </source>
</reference>
<comment type="caution">
    <text evidence="2">The sequence shown here is derived from an EMBL/GenBank/DDBJ whole genome shotgun (WGS) entry which is preliminary data.</text>
</comment>
<feature type="compositionally biased region" description="Low complexity" evidence="1">
    <location>
        <begin position="429"/>
        <end position="453"/>
    </location>
</feature>
<accession>A0A9W9D079</accession>
<name>A0A9W9D079_9PEZI</name>
<feature type="compositionally biased region" description="Polar residues" evidence="1">
    <location>
        <begin position="534"/>
        <end position="580"/>
    </location>
</feature>
<proteinExistence type="predicted"/>
<gene>
    <name evidence="2" type="ORF">N0V93_003821</name>
</gene>
<evidence type="ECO:0000313" key="2">
    <source>
        <dbReference type="EMBL" id="KAJ4394602.1"/>
    </source>
</evidence>
<dbReference type="OrthoDB" id="5222159at2759"/>
<sequence length="648" mass="70339">MDPTEQWVMMPGDMDGLSSHSPPAHVREYASKPLPSLPLRARSVASSLTSEIGQVFTSEVSQALSSPKTSTHDDPVMFDWEVESSTRSVRLHQSLGPDDMIPMTLRSRKLFFSALEADLIIPLKPTVVASRAVSSTAGLERRIAQATEGPDPRPPFVHRHTLPAALSIISPPAVPPDEILSPQTKSSVQKILKLTGNMSPTTSLSTDTPSLHNSTQKIRQLTGLDYGPRRDSEYQLQTLQEELSDCSSESSLSLYWHEIVEEPVDDEPAESTCSQSYVESIHEIITPLAAAPRYITPAPAPPPVEDNSPHEEEFPIVVKEALQLSGFIAADVGVLTPEERTPNTGRPESWDAYSEREIHSSSSSEVSELEFEMEPTVAELYHDSAVAIAKSSPLWSPSGKGDVVGDVLSPIPKHMGWDSKHQTSNAAFTPSPRGSTHGSTGSTTVDSTLSRSSSLSRPFSISRFRKKDNLSERRGHAPSPLETVSSSSSSWGKQFQRTPYPPVSSSIRATVEEAEDGQARLSLLARIFTTAGGSSMSIHRRNSNASSASGPTPSLMSARSPDRTTPTTSNWSPDTPSPGTVTFGDASRSSIGLLARTMEQARNATGRRSKIDQAEARRGSLRGKIKVLRDHDDSTIDLERFSRSGFKD</sequence>
<evidence type="ECO:0000256" key="1">
    <source>
        <dbReference type="SAM" id="MobiDB-lite"/>
    </source>
</evidence>
<feature type="region of interest" description="Disordered" evidence="1">
    <location>
        <begin position="1"/>
        <end position="25"/>
    </location>
</feature>
<feature type="region of interest" description="Disordered" evidence="1">
    <location>
        <begin position="534"/>
        <end position="586"/>
    </location>
</feature>
<keyword evidence="3" id="KW-1185">Reference proteome</keyword>
<dbReference type="EMBL" id="JAPEVB010000002">
    <property type="protein sequence ID" value="KAJ4394602.1"/>
    <property type="molecule type" value="Genomic_DNA"/>
</dbReference>
<protein>
    <submittedName>
        <fullName evidence="2">Uncharacterized protein</fullName>
    </submittedName>
</protein>
<evidence type="ECO:0000313" key="3">
    <source>
        <dbReference type="Proteomes" id="UP001140453"/>
    </source>
</evidence>
<feature type="region of interest" description="Disordered" evidence="1">
    <location>
        <begin position="465"/>
        <end position="504"/>
    </location>
</feature>
<organism evidence="2 3">
    <name type="scientific">Gnomoniopsis smithogilvyi</name>
    <dbReference type="NCBI Taxonomy" id="1191159"/>
    <lineage>
        <taxon>Eukaryota</taxon>
        <taxon>Fungi</taxon>
        <taxon>Dikarya</taxon>
        <taxon>Ascomycota</taxon>
        <taxon>Pezizomycotina</taxon>
        <taxon>Sordariomycetes</taxon>
        <taxon>Sordariomycetidae</taxon>
        <taxon>Diaporthales</taxon>
        <taxon>Gnomoniaceae</taxon>
        <taxon>Gnomoniopsis</taxon>
    </lineage>
</organism>
<feature type="compositionally biased region" description="Polar residues" evidence="1">
    <location>
        <begin position="491"/>
        <end position="504"/>
    </location>
</feature>
<dbReference type="AlphaFoldDB" id="A0A9W9D079"/>
<dbReference type="Proteomes" id="UP001140453">
    <property type="component" value="Unassembled WGS sequence"/>
</dbReference>